<evidence type="ECO:0000313" key="10">
    <source>
        <dbReference type="Proteomes" id="UP000037269"/>
    </source>
</evidence>
<dbReference type="InterPro" id="IPR002397">
    <property type="entry name" value="Cyt_P450_B"/>
</dbReference>
<dbReference type="InterPro" id="IPR001128">
    <property type="entry name" value="Cyt_P450"/>
</dbReference>
<keyword evidence="3 7" id="KW-0479">Metal-binding</keyword>
<dbReference type="PRINTS" id="PR00385">
    <property type="entry name" value="P450"/>
</dbReference>
<keyword evidence="10" id="KW-1185">Reference proteome</keyword>
<proteinExistence type="inferred from homology"/>
<dbReference type="EMBL" id="LGUG01000004">
    <property type="protein sequence ID" value="KON96739.1"/>
    <property type="molecule type" value="Genomic_DNA"/>
</dbReference>
<dbReference type="GO" id="GO:0004497">
    <property type="term" value="F:monooxygenase activity"/>
    <property type="evidence" value="ECO:0007669"/>
    <property type="project" value="UniProtKB-KW"/>
</dbReference>
<evidence type="ECO:0000256" key="5">
    <source>
        <dbReference type="ARBA" id="ARBA00023004"/>
    </source>
</evidence>
<evidence type="ECO:0000256" key="7">
    <source>
        <dbReference type="RuleBase" id="RU000461"/>
    </source>
</evidence>
<dbReference type="Gene3D" id="1.10.630.10">
    <property type="entry name" value="Cytochrome P450"/>
    <property type="match status" value="1"/>
</dbReference>
<evidence type="ECO:0000256" key="6">
    <source>
        <dbReference type="ARBA" id="ARBA00023033"/>
    </source>
</evidence>
<dbReference type="Proteomes" id="UP000037269">
    <property type="component" value="Unassembled WGS sequence"/>
</dbReference>
<dbReference type="CDD" id="cd11032">
    <property type="entry name" value="P450_EryK-like"/>
    <property type="match status" value="1"/>
</dbReference>
<dbReference type="Pfam" id="PF00067">
    <property type="entry name" value="p450"/>
    <property type="match status" value="1"/>
</dbReference>
<dbReference type="InterPro" id="IPR017972">
    <property type="entry name" value="Cyt_P450_CS"/>
</dbReference>
<keyword evidence="6 7" id="KW-0503">Monooxygenase</keyword>
<reference evidence="9 11" key="2">
    <citation type="submission" date="2016-10" db="EMBL/GenBank/DDBJ databases">
        <authorList>
            <person name="de Groot N.N."/>
        </authorList>
    </citation>
    <scope>NUCLEOTIDE SEQUENCE [LARGE SCALE GENOMIC DNA]</scope>
    <source>
        <strain evidence="9 11">DSM 2895</strain>
    </source>
</reference>
<dbReference type="Proteomes" id="UP000182836">
    <property type="component" value="Unassembled WGS sequence"/>
</dbReference>
<keyword evidence="5 7" id="KW-0408">Iron</keyword>
<organism evidence="8 10">
    <name type="scientific">Aneurinibacillus migulanus</name>
    <name type="common">Bacillus migulanus</name>
    <dbReference type="NCBI Taxonomy" id="47500"/>
    <lineage>
        <taxon>Bacteria</taxon>
        <taxon>Bacillati</taxon>
        <taxon>Bacillota</taxon>
        <taxon>Bacilli</taxon>
        <taxon>Bacillales</taxon>
        <taxon>Paenibacillaceae</taxon>
        <taxon>Aneurinibacillus group</taxon>
        <taxon>Aneurinibacillus</taxon>
    </lineage>
</organism>
<evidence type="ECO:0000313" key="11">
    <source>
        <dbReference type="Proteomes" id="UP000182836"/>
    </source>
</evidence>
<accession>A0A0D1YNC6</accession>
<dbReference type="PATRIC" id="fig|47500.8.peg.6401"/>
<sequence length="400" mass="46204">MSQMKNTRYANIIPMKELDTKEKRLYPFPIYDKLREETPIRYDKERACWDVFRYDDVHFVLKNQKLFSSRRSQGERRESLLIMDPPKHTQMRNLVNKAFTPKVVQELEPRIAEITNELLDQVVFKNRMDMVHDVAGPLPVIMIAELLGVPTRDRQLFKSWSDVLVKGPEVNTDEAFTSVMTERRQASDELSDYFKDILVQRRCKREDDLISLLLDAEIDGEKLTEEELLGFCILLLVAGNETTTNLIVNAVRYMTEDAPLQAYLRQHPESLPNVVEETLRFYPPIQAIGRIAARDVEVGGQKINAGSQVISWVAAANRDERKFPEAARFIPDRKPNPHLGFGFGIHFCLGAPLARLEAKVVLDILLRRCVDMEREEDVLLHPIQSPFVFGVTHFPVRFRT</sequence>
<evidence type="ECO:0000256" key="3">
    <source>
        <dbReference type="ARBA" id="ARBA00022723"/>
    </source>
</evidence>
<evidence type="ECO:0000256" key="1">
    <source>
        <dbReference type="ARBA" id="ARBA00010617"/>
    </source>
</evidence>
<dbReference type="EMBL" id="FNED01000018">
    <property type="protein sequence ID" value="SDJ47269.1"/>
    <property type="molecule type" value="Genomic_DNA"/>
</dbReference>
<keyword evidence="2 7" id="KW-0349">Heme</keyword>
<evidence type="ECO:0000256" key="2">
    <source>
        <dbReference type="ARBA" id="ARBA00022617"/>
    </source>
</evidence>
<dbReference type="SUPFAM" id="SSF48264">
    <property type="entry name" value="Cytochrome P450"/>
    <property type="match status" value="1"/>
</dbReference>
<protein>
    <submittedName>
        <fullName evidence="8">Cytochrome P450</fullName>
    </submittedName>
</protein>
<evidence type="ECO:0000313" key="9">
    <source>
        <dbReference type="EMBL" id="SDJ47269.1"/>
    </source>
</evidence>
<comment type="similarity">
    <text evidence="1 7">Belongs to the cytochrome P450 family.</text>
</comment>
<evidence type="ECO:0000256" key="4">
    <source>
        <dbReference type="ARBA" id="ARBA00023002"/>
    </source>
</evidence>
<dbReference type="FunFam" id="1.10.630.10:FF:000018">
    <property type="entry name" value="Cytochrome P450 monooxygenase"/>
    <property type="match status" value="1"/>
</dbReference>
<keyword evidence="4 7" id="KW-0560">Oxidoreductase</keyword>
<evidence type="ECO:0000313" key="8">
    <source>
        <dbReference type="EMBL" id="KON96739.1"/>
    </source>
</evidence>
<dbReference type="PANTHER" id="PTHR46696:SF1">
    <property type="entry name" value="CYTOCHROME P450 YJIB-RELATED"/>
    <property type="match status" value="1"/>
</dbReference>
<dbReference type="STRING" id="47500.AF333_15905"/>
<reference evidence="8 10" key="1">
    <citation type="submission" date="2015-07" db="EMBL/GenBank/DDBJ databases">
        <title>Fjat-14205 dsm 2895.</title>
        <authorList>
            <person name="Liu B."/>
            <person name="Wang J."/>
            <person name="Zhu Y."/>
            <person name="Liu G."/>
            <person name="Chen Q."/>
            <person name="Chen Z."/>
            <person name="Lan J."/>
            <person name="Che J."/>
            <person name="Ge C."/>
            <person name="Shi H."/>
            <person name="Pan Z."/>
            <person name="Liu X."/>
        </authorList>
    </citation>
    <scope>NUCLEOTIDE SEQUENCE [LARGE SCALE GENOMIC DNA]</scope>
    <source>
        <strain evidence="8 10">DSM 2895</strain>
    </source>
</reference>
<dbReference type="PRINTS" id="PR00359">
    <property type="entry name" value="BP450"/>
</dbReference>
<dbReference type="GO" id="GO:0005506">
    <property type="term" value="F:iron ion binding"/>
    <property type="evidence" value="ECO:0007669"/>
    <property type="project" value="InterPro"/>
</dbReference>
<name>A0A0D1YNC6_ANEMI</name>
<dbReference type="AlphaFoldDB" id="A0A0D1YNC6"/>
<gene>
    <name evidence="8" type="ORF">AF333_15905</name>
    <name evidence="9" type="ORF">SAMN04487909_11896</name>
</gene>
<dbReference type="PANTHER" id="PTHR46696">
    <property type="entry name" value="P450, PUTATIVE (EUROFUNG)-RELATED"/>
    <property type="match status" value="1"/>
</dbReference>
<dbReference type="PROSITE" id="PS00086">
    <property type="entry name" value="CYTOCHROME_P450"/>
    <property type="match status" value="1"/>
</dbReference>
<dbReference type="GO" id="GO:0020037">
    <property type="term" value="F:heme binding"/>
    <property type="evidence" value="ECO:0007669"/>
    <property type="project" value="InterPro"/>
</dbReference>
<dbReference type="InterPro" id="IPR036396">
    <property type="entry name" value="Cyt_P450_sf"/>
</dbReference>
<dbReference type="GO" id="GO:0016705">
    <property type="term" value="F:oxidoreductase activity, acting on paired donors, with incorporation or reduction of molecular oxygen"/>
    <property type="evidence" value="ECO:0007669"/>
    <property type="project" value="InterPro"/>
</dbReference>